<keyword evidence="16" id="KW-1185">Reference proteome</keyword>
<keyword evidence="8 12" id="KW-0256">Endoplasmic reticulum</keyword>
<gene>
    <name evidence="15" type="ORF">OLC1_LOCUS732</name>
</gene>
<evidence type="ECO:0000256" key="2">
    <source>
        <dbReference type="ARBA" id="ARBA00004922"/>
    </source>
</evidence>
<dbReference type="InterPro" id="IPR001296">
    <property type="entry name" value="Glyco_trans_1"/>
</dbReference>
<name>A0AAV1BZX9_OLDCO</name>
<reference evidence="15" key="1">
    <citation type="submission" date="2023-03" db="EMBL/GenBank/DDBJ databases">
        <authorList>
            <person name="Julca I."/>
        </authorList>
    </citation>
    <scope>NUCLEOTIDE SEQUENCE</scope>
</reference>
<evidence type="ECO:0000256" key="3">
    <source>
        <dbReference type="ARBA" id="ARBA00012645"/>
    </source>
</evidence>
<keyword evidence="7 12" id="KW-0812">Transmembrane</keyword>
<dbReference type="InterPro" id="IPR031814">
    <property type="entry name" value="ALG11_N"/>
</dbReference>
<evidence type="ECO:0000256" key="4">
    <source>
        <dbReference type="ARBA" id="ARBA00022018"/>
    </source>
</evidence>
<dbReference type="PANTHER" id="PTHR45919:SF1">
    <property type="entry name" value="GDP-MAN:MAN(3)GLCNAC(2)-PP-DOL ALPHA-1,2-MANNOSYLTRANSFERASE"/>
    <property type="match status" value="1"/>
</dbReference>
<feature type="transmembrane region" description="Helical" evidence="12">
    <location>
        <begin position="6"/>
        <end position="28"/>
    </location>
</feature>
<evidence type="ECO:0000256" key="10">
    <source>
        <dbReference type="ARBA" id="ARBA00023136"/>
    </source>
</evidence>
<dbReference type="PANTHER" id="PTHR45919">
    <property type="entry name" value="GDP-MAN:MAN(3)GLCNAC(2)-PP-DOL ALPHA-1,2-MANNOSYLTRANSFERASE"/>
    <property type="match status" value="1"/>
</dbReference>
<evidence type="ECO:0000256" key="9">
    <source>
        <dbReference type="ARBA" id="ARBA00022989"/>
    </source>
</evidence>
<dbReference type="Pfam" id="PF00534">
    <property type="entry name" value="Glycos_transf_1"/>
    <property type="match status" value="1"/>
</dbReference>
<comment type="catalytic activity">
    <reaction evidence="11 12">
        <text>an alpha-D-Man-(1-&gt;3)-[alpha-D-Man-(1-&gt;6)]-beta-D-Man-(1-&gt;4)-beta-D-GlcNAc-(1-&gt;4)-alpha-D-GlcNAc-diphospho-di-trans,poly-cis-dolichol + 2 GDP-alpha-D-mannose = an alpha-D-Man-(1-&gt;2)-alpha-D-Man-(1-&gt;2)-alpha-D-Man-(1-&gt;3)-[alpha-D-Man-(1-&gt;6)]-beta-D-Man-(1-&gt;4)-beta-D-GlcNAc-(1-&gt;4)-alpha-D-GlcNAc-diphospho-di-trans,poly-cis-dolichol + 2 GDP + 2 H(+)</text>
        <dbReference type="Rhea" id="RHEA:29523"/>
        <dbReference type="Rhea" id="RHEA-COMP:19515"/>
        <dbReference type="Rhea" id="RHEA-COMP:19516"/>
        <dbReference type="ChEBI" id="CHEBI:15378"/>
        <dbReference type="ChEBI" id="CHEBI:57527"/>
        <dbReference type="ChEBI" id="CHEBI:58189"/>
        <dbReference type="ChEBI" id="CHEBI:132511"/>
        <dbReference type="ChEBI" id="CHEBI:132515"/>
        <dbReference type="EC" id="2.4.1.131"/>
    </reaction>
    <physiologicalReaction direction="left-to-right" evidence="11 12">
        <dbReference type="Rhea" id="RHEA:29524"/>
    </physiologicalReaction>
</comment>
<keyword evidence="5 12" id="KW-0328">Glycosyltransferase</keyword>
<comment type="pathway">
    <text evidence="2 12">Protein modification; protein glycosylation.</text>
</comment>
<keyword evidence="10 12" id="KW-0472">Membrane</keyword>
<evidence type="ECO:0000256" key="6">
    <source>
        <dbReference type="ARBA" id="ARBA00022679"/>
    </source>
</evidence>
<evidence type="ECO:0000313" key="15">
    <source>
        <dbReference type="EMBL" id="CAI9088077.1"/>
    </source>
</evidence>
<evidence type="ECO:0000256" key="5">
    <source>
        <dbReference type="ARBA" id="ARBA00022676"/>
    </source>
</evidence>
<dbReference type="Gene3D" id="3.40.50.2000">
    <property type="entry name" value="Glycogen Phosphorylase B"/>
    <property type="match status" value="1"/>
</dbReference>
<comment type="function">
    <text evidence="12">GDP-Man:Man(3)GlcNAc(2)-PP-Dol alpha-1,2-mannosyltransferase that operates in the biosynthetic pathway of dolichol-linked oligosaccharides, the glycan precursors employed in protein asparagine (N)-glycosylation. The assembly of dolichol-linked oligosaccharides begins on the cytosolic side of the endoplasmic reticulum membrane and finishes in its lumen. The sequential addition of sugars to dolichol pyrophosphate produces dolichol-linked oligosaccharides containing fourteen sugars, including two GlcNAcs, nine mannoses and three glucoses. Once assembled, the oligosaccharide is transferred from the lipid to nascent proteins by oligosaccharyltransferases. Catalyzes, on the cytoplasmic face of the endoplasmic reticulum, the addition of the fourth and fifth mannose residues to the dolichol-linked oligosaccharide chain, to produce Man(5)GlcNAc(2)-PP-dolichol core oligosaccharide.</text>
</comment>
<comment type="subcellular location">
    <subcellularLocation>
        <location evidence="1">Endoplasmic reticulum membrane</location>
        <topology evidence="1">Single-pass membrane protein</topology>
    </subcellularLocation>
</comment>
<evidence type="ECO:0000256" key="11">
    <source>
        <dbReference type="ARBA" id="ARBA00045065"/>
    </source>
</evidence>
<keyword evidence="6 12" id="KW-0808">Transferase</keyword>
<evidence type="ECO:0000256" key="12">
    <source>
        <dbReference type="RuleBase" id="RU367051"/>
    </source>
</evidence>
<evidence type="ECO:0000259" key="13">
    <source>
        <dbReference type="Pfam" id="PF00534"/>
    </source>
</evidence>
<dbReference type="SUPFAM" id="SSF53756">
    <property type="entry name" value="UDP-Glycosyltransferase/glycogen phosphorylase"/>
    <property type="match status" value="1"/>
</dbReference>
<accession>A0AAV1BZX9</accession>
<comment type="similarity">
    <text evidence="12">Belongs to the glycosyltransferase group 1 family. Glycosyltransferase 4 subfamily.</text>
</comment>
<dbReference type="GO" id="GO:0005789">
    <property type="term" value="C:endoplasmic reticulum membrane"/>
    <property type="evidence" value="ECO:0007669"/>
    <property type="project" value="UniProtKB-SubCell"/>
</dbReference>
<evidence type="ECO:0000256" key="1">
    <source>
        <dbReference type="ARBA" id="ARBA00004389"/>
    </source>
</evidence>
<dbReference type="GO" id="GO:0004377">
    <property type="term" value="F:GDP-Man:Man(3)GlcNAc(2)-PP-Dol alpha-1,2-mannosyltransferase activity"/>
    <property type="evidence" value="ECO:0007669"/>
    <property type="project" value="UniProtKB-UniRule"/>
</dbReference>
<sequence>MSSAIIWVLISATTIFLALGLNLILTVIGCRSNQKRAVGFFHPYTNDGGGGERVLWCAIKAIQDEYPDLDCVIYTGDHRDASPGSLYGRAFNRFGVKLLYPLKVVHLYKRRWVEEATYPRFTMIGQSLGSVYLAWEALCNFTPSYFVDTSGYAFTYPVARMFGCKVICYTHYPTISLDMLSRVRGRNSMYNNDASIANSKLLSRGKIVYYTLFSWMYGIVGSCAHLAMVNSSWTKSHIEKLWGISDRIKLVYPPCDTSRLQALPLERSMTPPKIISVAQFRPEKAHPIQLEAFAVALNTCDVNLARPKLLFVGSCRNEADEKRLQKLKNQAVRLNVAEDVEFHINVMYSDLVMLLGGAVAGIHSMTDEHFGICVVEYMAAGAIPIAHNSAGPKLDIVLAEDGVQTGFLAQNVHEYAEAIVKVLEMPESERLSMAAAARNRAARFSEDRFFDHFKASLKPIMNPISK</sequence>
<dbReference type="AlphaFoldDB" id="A0AAV1BZX9"/>
<feature type="domain" description="ALG11 mannosyltransferase N-terminal" evidence="14">
    <location>
        <begin position="36"/>
        <end position="242"/>
    </location>
</feature>
<dbReference type="InterPro" id="IPR038013">
    <property type="entry name" value="ALG11"/>
</dbReference>
<dbReference type="Proteomes" id="UP001161247">
    <property type="component" value="Chromosome 1"/>
</dbReference>
<evidence type="ECO:0000256" key="7">
    <source>
        <dbReference type="ARBA" id="ARBA00022692"/>
    </source>
</evidence>
<dbReference type="Pfam" id="PF15924">
    <property type="entry name" value="ALG11_N"/>
    <property type="match status" value="1"/>
</dbReference>
<organism evidence="15 16">
    <name type="scientific">Oldenlandia corymbosa var. corymbosa</name>
    <dbReference type="NCBI Taxonomy" id="529605"/>
    <lineage>
        <taxon>Eukaryota</taxon>
        <taxon>Viridiplantae</taxon>
        <taxon>Streptophyta</taxon>
        <taxon>Embryophyta</taxon>
        <taxon>Tracheophyta</taxon>
        <taxon>Spermatophyta</taxon>
        <taxon>Magnoliopsida</taxon>
        <taxon>eudicotyledons</taxon>
        <taxon>Gunneridae</taxon>
        <taxon>Pentapetalae</taxon>
        <taxon>asterids</taxon>
        <taxon>lamiids</taxon>
        <taxon>Gentianales</taxon>
        <taxon>Rubiaceae</taxon>
        <taxon>Rubioideae</taxon>
        <taxon>Spermacoceae</taxon>
        <taxon>Hedyotis-Oldenlandia complex</taxon>
        <taxon>Oldenlandia</taxon>
    </lineage>
</organism>
<protein>
    <recommendedName>
        <fullName evidence="4 12">GDP-Man:Man(3)GlcNAc(2)-PP-Dol alpha-1,2-mannosyltransferase</fullName>
        <ecNumber evidence="3 12">2.4.1.131</ecNumber>
    </recommendedName>
</protein>
<evidence type="ECO:0000259" key="14">
    <source>
        <dbReference type="Pfam" id="PF15924"/>
    </source>
</evidence>
<feature type="domain" description="Glycosyl transferase family 1" evidence="13">
    <location>
        <begin position="268"/>
        <end position="439"/>
    </location>
</feature>
<dbReference type="CDD" id="cd03806">
    <property type="entry name" value="GT4_ALG11-like"/>
    <property type="match status" value="1"/>
</dbReference>
<dbReference type="EC" id="2.4.1.131" evidence="3 12"/>
<evidence type="ECO:0000313" key="16">
    <source>
        <dbReference type="Proteomes" id="UP001161247"/>
    </source>
</evidence>
<keyword evidence="9 12" id="KW-1133">Transmembrane helix</keyword>
<dbReference type="EMBL" id="OX459118">
    <property type="protein sequence ID" value="CAI9088077.1"/>
    <property type="molecule type" value="Genomic_DNA"/>
</dbReference>
<proteinExistence type="inferred from homology"/>
<feature type="transmembrane region" description="Helical" evidence="12">
    <location>
        <begin position="207"/>
        <end position="228"/>
    </location>
</feature>
<evidence type="ECO:0000256" key="8">
    <source>
        <dbReference type="ARBA" id="ARBA00022824"/>
    </source>
</evidence>
<dbReference type="GO" id="GO:0006487">
    <property type="term" value="P:protein N-linked glycosylation"/>
    <property type="evidence" value="ECO:0007669"/>
    <property type="project" value="TreeGrafter"/>
</dbReference>